<evidence type="ECO:0000256" key="1">
    <source>
        <dbReference type="ARBA" id="ARBA00022723"/>
    </source>
</evidence>
<dbReference type="PANTHER" id="PTHR45745:SF1">
    <property type="entry name" value="PHOSPHOGLUCOMUTASE 2B-RELATED"/>
    <property type="match status" value="1"/>
</dbReference>
<sequence length="688" mass="76438">MDRALRGLEKGRYHSPAPGSQEERTPHSSPRSSTVETMDIGPAFDKYRRLIKNKTFSHRAVSDQLAKCGILFLGEKPTIHQKAAFPDYADIRKAILKDVGKVDKATRTKLVDDFRACKDTYLDVYHDSESRVDAAKAMVAESRTKEPSFVTQLLENNGQTLEWQNETPESEADLVGSFITPQLGSVFTVPTQSRLIPSASCPSDASVFLYKLQEQEQDKDADETHSPKHPDLRIKARGIVHEYGFAEASAPGVVLNGKDAWDLVRICIWGKKASDSATIRFQYAELDQILFQTLGLKTTFYWLRRIGNICAVVKLGVVNVYVGLERFFNTFEIDLLVLIKVQEIFRRMLDEASKAATHPRAIVFPNPEEGKGALALAFKAADEAGASVVFANDPDADRFTVAEKQASGEWVLFTGNQIGTMFACNALDNWRSSGKSDAKVAVLCSTVSSNMLAKVAKTEGIHWEDTLTGFKWIGNRAIDLEKDGYNVIFGYEEAIGFMLGDIVRDKDGVSALGTFAQLAAKLYKNGAKISDYLDSLYKKYGYFSSANSYFICHEQETIDRIFNKMRFGATPQSDETGRFVHKPLYPTHIGEHKVANVRDLTLGYDTSKKDGVPSLPVSPSAQMITFYLENGCVFTLRTSGTEPKIKYYLEVSAATQEEAESQAKAIESAMCTQLLEPEANGLQYRQSS</sequence>
<dbReference type="PANTHER" id="PTHR45745">
    <property type="entry name" value="PHOSPHOMANNOMUTASE 45A"/>
    <property type="match status" value="1"/>
</dbReference>
<reference evidence="8" key="1">
    <citation type="journal article" date="2020" name="Fungal Divers.">
        <title>Resolving the Mortierellaceae phylogeny through synthesis of multi-gene phylogenetics and phylogenomics.</title>
        <authorList>
            <person name="Vandepol N."/>
            <person name="Liber J."/>
            <person name="Desiro A."/>
            <person name="Na H."/>
            <person name="Kennedy M."/>
            <person name="Barry K."/>
            <person name="Grigoriev I.V."/>
            <person name="Miller A.N."/>
            <person name="O'Donnell K."/>
            <person name="Stajich J.E."/>
            <person name="Bonito G."/>
        </authorList>
    </citation>
    <scope>NUCLEOTIDE SEQUENCE</scope>
    <source>
        <strain evidence="8">NRRL 2591</strain>
    </source>
</reference>
<dbReference type="GO" id="GO:0008973">
    <property type="term" value="F:phosphopentomutase activity"/>
    <property type="evidence" value="ECO:0007669"/>
    <property type="project" value="TreeGrafter"/>
</dbReference>
<feature type="compositionally biased region" description="Basic and acidic residues" evidence="4">
    <location>
        <begin position="1"/>
        <end position="12"/>
    </location>
</feature>
<evidence type="ECO:0000259" key="5">
    <source>
        <dbReference type="Pfam" id="PF00408"/>
    </source>
</evidence>
<dbReference type="InterPro" id="IPR036900">
    <property type="entry name" value="A-D-PHexomutase_C_sf"/>
</dbReference>
<feature type="domain" description="Alpha-D-phosphohexomutase alpha/beta/alpha" evidence="7">
    <location>
        <begin position="415"/>
        <end position="540"/>
    </location>
</feature>
<dbReference type="GO" id="GO:0005975">
    <property type="term" value="P:carbohydrate metabolic process"/>
    <property type="evidence" value="ECO:0007669"/>
    <property type="project" value="InterPro"/>
</dbReference>
<evidence type="ECO:0000313" key="9">
    <source>
        <dbReference type="Proteomes" id="UP000723463"/>
    </source>
</evidence>
<evidence type="ECO:0000256" key="4">
    <source>
        <dbReference type="SAM" id="MobiDB-lite"/>
    </source>
</evidence>
<dbReference type="GO" id="GO:0006166">
    <property type="term" value="P:purine ribonucleoside salvage"/>
    <property type="evidence" value="ECO:0007669"/>
    <property type="project" value="TreeGrafter"/>
</dbReference>
<dbReference type="InterPro" id="IPR005846">
    <property type="entry name" value="A-D-PHexomutase_a/b/a-III"/>
</dbReference>
<dbReference type="SUPFAM" id="SSF53738">
    <property type="entry name" value="Phosphoglucomutase, first 3 domains"/>
    <property type="match status" value="2"/>
</dbReference>
<evidence type="ECO:0000256" key="2">
    <source>
        <dbReference type="ARBA" id="ARBA00022842"/>
    </source>
</evidence>
<dbReference type="InterPro" id="IPR016055">
    <property type="entry name" value="A-D-PHexomutase_a/b/a-I/II/III"/>
</dbReference>
<evidence type="ECO:0000259" key="6">
    <source>
        <dbReference type="Pfam" id="PF02879"/>
    </source>
</evidence>
<dbReference type="Proteomes" id="UP000723463">
    <property type="component" value="Unassembled WGS sequence"/>
</dbReference>
<dbReference type="Gene3D" id="3.40.120.10">
    <property type="entry name" value="Alpha-D-Glucose-1,6-Bisphosphate, subunit A, domain 3"/>
    <property type="match status" value="2"/>
</dbReference>
<feature type="compositionally biased region" description="Polar residues" evidence="4">
    <location>
        <begin position="27"/>
        <end position="36"/>
    </location>
</feature>
<keyword evidence="9" id="KW-1185">Reference proteome</keyword>
<keyword evidence="2" id="KW-0460">Magnesium</keyword>
<dbReference type="Gene3D" id="3.30.310.50">
    <property type="entry name" value="Alpha-D-phosphohexomutase, C-terminal domain"/>
    <property type="match status" value="1"/>
</dbReference>
<evidence type="ECO:0000259" key="7">
    <source>
        <dbReference type="Pfam" id="PF02880"/>
    </source>
</evidence>
<feature type="region of interest" description="Disordered" evidence="4">
    <location>
        <begin position="1"/>
        <end position="38"/>
    </location>
</feature>
<accession>A0A9P6F4J0</accession>
<dbReference type="Pfam" id="PF00408">
    <property type="entry name" value="PGM_PMM_IV"/>
    <property type="match status" value="1"/>
</dbReference>
<name>A0A9P6F4J0_9FUNG</name>
<dbReference type="InterPro" id="IPR005843">
    <property type="entry name" value="A-D-PHexomutase_C"/>
</dbReference>
<comment type="caution">
    <text evidence="8">The sequence shown here is derived from an EMBL/GenBank/DDBJ whole genome shotgun (WGS) entry which is preliminary data.</text>
</comment>
<feature type="domain" description="Alpha-D-phosphohexomutase alpha/beta/alpha" evidence="6">
    <location>
        <begin position="363"/>
        <end position="404"/>
    </location>
</feature>
<dbReference type="GO" id="GO:0046872">
    <property type="term" value="F:metal ion binding"/>
    <property type="evidence" value="ECO:0007669"/>
    <property type="project" value="UniProtKB-KW"/>
</dbReference>
<protein>
    <submittedName>
        <fullName evidence="8">Phosphoglucomutase-3</fullName>
    </submittedName>
</protein>
<evidence type="ECO:0000313" key="8">
    <source>
        <dbReference type="EMBL" id="KAF9541738.1"/>
    </source>
</evidence>
<keyword evidence="3" id="KW-0413">Isomerase</keyword>
<feature type="domain" description="Alpha-D-phosphohexomutase C-terminal" evidence="5">
    <location>
        <begin position="621"/>
        <end position="666"/>
    </location>
</feature>
<evidence type="ECO:0000256" key="3">
    <source>
        <dbReference type="ARBA" id="ARBA00023235"/>
    </source>
</evidence>
<dbReference type="SUPFAM" id="SSF55957">
    <property type="entry name" value="Phosphoglucomutase, C-terminal domain"/>
    <property type="match status" value="1"/>
</dbReference>
<dbReference type="InterPro" id="IPR005845">
    <property type="entry name" value="A-D-PHexomutase_a/b/a-II"/>
</dbReference>
<keyword evidence="1" id="KW-0479">Metal-binding</keyword>
<proteinExistence type="predicted"/>
<dbReference type="Pfam" id="PF02880">
    <property type="entry name" value="PGM_PMM_III"/>
    <property type="match status" value="1"/>
</dbReference>
<gene>
    <name evidence="8" type="primary">PGM3_1</name>
    <name evidence="8" type="ORF">EC957_002696</name>
</gene>
<dbReference type="AlphaFoldDB" id="A0A9P6F4J0"/>
<dbReference type="EMBL" id="JAAAXW010000157">
    <property type="protein sequence ID" value="KAF9541738.1"/>
    <property type="molecule type" value="Genomic_DNA"/>
</dbReference>
<dbReference type="GO" id="GO:0005634">
    <property type="term" value="C:nucleus"/>
    <property type="evidence" value="ECO:0007669"/>
    <property type="project" value="TreeGrafter"/>
</dbReference>
<organism evidence="8 9">
    <name type="scientific">Mortierella hygrophila</name>
    <dbReference type="NCBI Taxonomy" id="979708"/>
    <lineage>
        <taxon>Eukaryota</taxon>
        <taxon>Fungi</taxon>
        <taxon>Fungi incertae sedis</taxon>
        <taxon>Mucoromycota</taxon>
        <taxon>Mortierellomycotina</taxon>
        <taxon>Mortierellomycetes</taxon>
        <taxon>Mortierellales</taxon>
        <taxon>Mortierellaceae</taxon>
        <taxon>Mortierella</taxon>
    </lineage>
</organism>
<dbReference type="Pfam" id="PF02879">
    <property type="entry name" value="PGM_PMM_II"/>
    <property type="match status" value="1"/>
</dbReference>